<name>A0AA41K8Y1_9FIRM</name>
<dbReference type="AlphaFoldDB" id="A0AA41K8Y1"/>
<sequence>MVQNRDPYVQYQSLKAAEDAFAAMEKLLNYLSMKDIHYVDNKTASIGLEIVLTMGTQLDIS</sequence>
<organism evidence="1 2">
    <name type="scientific">Enterocloster citroniae</name>
    <dbReference type="NCBI Taxonomy" id="358743"/>
    <lineage>
        <taxon>Bacteria</taxon>
        <taxon>Bacillati</taxon>
        <taxon>Bacillota</taxon>
        <taxon>Clostridia</taxon>
        <taxon>Lachnospirales</taxon>
        <taxon>Lachnospiraceae</taxon>
        <taxon>Enterocloster</taxon>
    </lineage>
</organism>
<evidence type="ECO:0000313" key="2">
    <source>
        <dbReference type="Proteomes" id="UP000708338"/>
    </source>
</evidence>
<dbReference type="Proteomes" id="UP000708338">
    <property type="component" value="Unassembled WGS sequence"/>
</dbReference>
<comment type="caution">
    <text evidence="1">The sequence shown here is derived from an EMBL/GenBank/DDBJ whole genome shotgun (WGS) entry which is preliminary data.</text>
</comment>
<protein>
    <submittedName>
        <fullName evidence="1">Uncharacterized protein</fullName>
    </submittedName>
</protein>
<dbReference type="RefSeq" id="WP_215630273.1">
    <property type="nucleotide sequence ID" value="NZ_WQPS01000063.1"/>
</dbReference>
<reference evidence="1" key="1">
    <citation type="journal article" date="2021" name="Gut Microbes">
        <title>A synthetic consortium of 100 gut commensals modulates the composition and function in a colon model of the microbiome of elderly subjects.</title>
        <authorList>
            <person name="Perez M."/>
            <person name="Ntemiri A."/>
            <person name="Tan H."/>
            <person name="Harris H.M.B."/>
            <person name="Roager H.M."/>
            <person name="Ribiere C."/>
            <person name="O'Toole P.W."/>
        </authorList>
    </citation>
    <scope>NUCLEOTIDE SEQUENCE</scope>
    <source>
        <strain evidence="1">MCC335</strain>
    </source>
</reference>
<proteinExistence type="predicted"/>
<gene>
    <name evidence="1" type="ORF">GPL26_22830</name>
</gene>
<evidence type="ECO:0000313" key="1">
    <source>
        <dbReference type="EMBL" id="MBT9812439.1"/>
    </source>
</evidence>
<dbReference type="EMBL" id="WQPS01000063">
    <property type="protein sequence ID" value="MBT9812439.1"/>
    <property type="molecule type" value="Genomic_DNA"/>
</dbReference>
<accession>A0AA41K8Y1</accession>